<dbReference type="GO" id="GO:0005886">
    <property type="term" value="C:plasma membrane"/>
    <property type="evidence" value="ECO:0007669"/>
    <property type="project" value="UniProtKB-SubCell"/>
</dbReference>
<dbReference type="FunFam" id="3.40.50.300:FF:000020">
    <property type="entry name" value="Amino acid ABC transporter ATP-binding component"/>
    <property type="match status" value="1"/>
</dbReference>
<evidence type="ECO:0000313" key="14">
    <source>
        <dbReference type="Proteomes" id="UP000252530"/>
    </source>
</evidence>
<dbReference type="PIRSF" id="PIRSF039085">
    <property type="entry name" value="ABC_ATPase_HisP"/>
    <property type="match status" value="1"/>
</dbReference>
<dbReference type="InterPro" id="IPR017871">
    <property type="entry name" value="ABC_transporter-like_CS"/>
</dbReference>
<gene>
    <name evidence="13" type="ORF">CRD60_00565</name>
</gene>
<feature type="region of interest" description="Disordered" evidence="11">
    <location>
        <begin position="1"/>
        <end position="23"/>
    </location>
</feature>
<dbReference type="InterPro" id="IPR027417">
    <property type="entry name" value="P-loop_NTPase"/>
</dbReference>
<dbReference type="OrthoDB" id="3190580at2"/>
<keyword evidence="5" id="KW-0547">Nucleotide-binding</keyword>
<evidence type="ECO:0000256" key="4">
    <source>
        <dbReference type="ARBA" id="ARBA00022475"/>
    </source>
</evidence>
<comment type="similarity">
    <text evidence="2">Belongs to the ABC transporter superfamily.</text>
</comment>
<dbReference type="InterPro" id="IPR030679">
    <property type="entry name" value="ABC_ATPase_HisP-typ"/>
</dbReference>
<accession>A0A366KB48</accession>
<dbReference type="InterPro" id="IPR050086">
    <property type="entry name" value="MetN_ABC_transporter-like"/>
</dbReference>
<organism evidence="13 14">
    <name type="scientific">Bifidobacterium aemilianum</name>
    <dbReference type="NCBI Taxonomy" id="2493120"/>
    <lineage>
        <taxon>Bacteria</taxon>
        <taxon>Bacillati</taxon>
        <taxon>Actinomycetota</taxon>
        <taxon>Actinomycetes</taxon>
        <taxon>Bifidobacteriales</taxon>
        <taxon>Bifidobacteriaceae</taxon>
        <taxon>Bifidobacterium</taxon>
    </lineage>
</organism>
<dbReference type="PANTHER" id="PTHR43166">
    <property type="entry name" value="AMINO ACID IMPORT ATP-BINDING PROTEIN"/>
    <property type="match status" value="1"/>
</dbReference>
<dbReference type="EC" id="7.4.2.1" evidence="9"/>
<keyword evidence="7" id="KW-0029">Amino-acid transport</keyword>
<dbReference type="EMBL" id="PDCG01000001">
    <property type="protein sequence ID" value="RBP98398.1"/>
    <property type="molecule type" value="Genomic_DNA"/>
</dbReference>
<evidence type="ECO:0000256" key="10">
    <source>
        <dbReference type="ARBA" id="ARBA00047624"/>
    </source>
</evidence>
<dbReference type="InterPro" id="IPR003439">
    <property type="entry name" value="ABC_transporter-like_ATP-bd"/>
</dbReference>
<evidence type="ECO:0000256" key="9">
    <source>
        <dbReference type="ARBA" id="ARBA00038850"/>
    </source>
</evidence>
<dbReference type="Gene3D" id="3.40.50.300">
    <property type="entry name" value="P-loop containing nucleotide triphosphate hydrolases"/>
    <property type="match status" value="1"/>
</dbReference>
<evidence type="ECO:0000259" key="12">
    <source>
        <dbReference type="PROSITE" id="PS50893"/>
    </source>
</evidence>
<dbReference type="Proteomes" id="UP000252530">
    <property type="component" value="Unassembled WGS sequence"/>
</dbReference>
<comment type="caution">
    <text evidence="13">The sequence shown here is derived from an EMBL/GenBank/DDBJ whole genome shotgun (WGS) entry which is preliminary data.</text>
</comment>
<dbReference type="PANTHER" id="PTHR43166:SF9">
    <property type="entry name" value="GLUTAMATE_ASPARTATE IMPORT ATP-BINDING PROTEIN GLTL"/>
    <property type="match status" value="1"/>
</dbReference>
<feature type="domain" description="ABC transporter" evidence="12">
    <location>
        <begin position="32"/>
        <end position="266"/>
    </location>
</feature>
<evidence type="ECO:0000256" key="6">
    <source>
        <dbReference type="ARBA" id="ARBA00022840"/>
    </source>
</evidence>
<evidence type="ECO:0000256" key="7">
    <source>
        <dbReference type="ARBA" id="ARBA00022970"/>
    </source>
</evidence>
<dbReference type="CDD" id="cd03262">
    <property type="entry name" value="ABC_HisP_GlnQ"/>
    <property type="match status" value="1"/>
</dbReference>
<comment type="catalytic activity">
    <reaction evidence="10">
        <text>a polar amino acid(out) + ATP + H2O = a polar amino acid(in) + ADP + phosphate + H(+)</text>
        <dbReference type="Rhea" id="RHEA:14673"/>
        <dbReference type="ChEBI" id="CHEBI:15377"/>
        <dbReference type="ChEBI" id="CHEBI:15378"/>
        <dbReference type="ChEBI" id="CHEBI:30616"/>
        <dbReference type="ChEBI" id="CHEBI:43474"/>
        <dbReference type="ChEBI" id="CHEBI:62031"/>
        <dbReference type="ChEBI" id="CHEBI:456216"/>
        <dbReference type="EC" id="7.4.2.1"/>
    </reaction>
    <physiologicalReaction direction="left-to-right" evidence="10">
        <dbReference type="Rhea" id="RHEA:14674"/>
    </physiologicalReaction>
</comment>
<dbReference type="GO" id="GO:0016887">
    <property type="term" value="F:ATP hydrolysis activity"/>
    <property type="evidence" value="ECO:0007669"/>
    <property type="project" value="InterPro"/>
</dbReference>
<dbReference type="RefSeq" id="WP_113859377.1">
    <property type="nucleotide sequence ID" value="NZ_PDCG01000001.1"/>
</dbReference>
<evidence type="ECO:0000256" key="11">
    <source>
        <dbReference type="SAM" id="MobiDB-lite"/>
    </source>
</evidence>
<evidence type="ECO:0000256" key="1">
    <source>
        <dbReference type="ARBA" id="ARBA00004202"/>
    </source>
</evidence>
<name>A0A366KB48_9BIFI</name>
<dbReference type="PROSITE" id="PS50893">
    <property type="entry name" value="ABC_TRANSPORTER_2"/>
    <property type="match status" value="1"/>
</dbReference>
<keyword evidence="4" id="KW-1003">Cell membrane</keyword>
<proteinExistence type="inferred from homology"/>
<evidence type="ECO:0000256" key="3">
    <source>
        <dbReference type="ARBA" id="ARBA00022448"/>
    </source>
</evidence>
<keyword evidence="6 13" id="KW-0067">ATP-binding</keyword>
<keyword evidence="8" id="KW-0472">Membrane</keyword>
<evidence type="ECO:0000256" key="8">
    <source>
        <dbReference type="ARBA" id="ARBA00023136"/>
    </source>
</evidence>
<dbReference type="InterPro" id="IPR003593">
    <property type="entry name" value="AAA+_ATPase"/>
</dbReference>
<evidence type="ECO:0000256" key="2">
    <source>
        <dbReference type="ARBA" id="ARBA00005417"/>
    </source>
</evidence>
<protein>
    <recommendedName>
        <fullName evidence="9">ABC-type polar-amino-acid transporter</fullName>
        <ecNumber evidence="9">7.4.2.1</ecNumber>
    </recommendedName>
</protein>
<dbReference type="Pfam" id="PF00005">
    <property type="entry name" value="ABC_tran"/>
    <property type="match status" value="1"/>
</dbReference>
<reference evidence="13 14" key="1">
    <citation type="submission" date="2017-10" db="EMBL/GenBank/DDBJ databases">
        <title>Bifidobacterium xylocopum sp. nov. and Bifidobacterium aemilianum sp. nov., from the carpenter bee (Xylocopa violacea) digestive tract.</title>
        <authorList>
            <person name="Alberoni D."/>
            <person name="Baffoni L."/>
            <person name="Di Gioia D."/>
            <person name="Gaggia F."/>
            <person name="Biavati B."/>
        </authorList>
    </citation>
    <scope>NUCLEOTIDE SEQUENCE [LARGE SCALE GENOMIC DNA]</scope>
    <source>
        <strain evidence="13 14">XV10</strain>
    </source>
</reference>
<evidence type="ECO:0000256" key="5">
    <source>
        <dbReference type="ARBA" id="ARBA00022741"/>
    </source>
</evidence>
<dbReference type="GO" id="GO:0015426">
    <property type="term" value="F:ATPase-coupled polar amino acid-transporter activity"/>
    <property type="evidence" value="ECO:0007669"/>
    <property type="project" value="UniProtKB-EC"/>
</dbReference>
<keyword evidence="14" id="KW-1185">Reference proteome</keyword>
<dbReference type="SMART" id="SM00382">
    <property type="entry name" value="AAA"/>
    <property type="match status" value="1"/>
</dbReference>
<dbReference type="GO" id="GO:0005524">
    <property type="term" value="F:ATP binding"/>
    <property type="evidence" value="ECO:0007669"/>
    <property type="project" value="UniProtKB-KW"/>
</dbReference>
<dbReference type="AlphaFoldDB" id="A0A366KB48"/>
<sequence>MSENISNPTVASSPTTARSGAGANIDTNHTLVELSHVEKHFGRLHVLKDINLKVTKGEVLVVVGPSGSGKSTMCRTINRLESIDSGVIRIDGEPLPEEGKDLANLRAEVGMVFQSFNLFANKTILDNVTLAPIKVRHMDRKDAEDLAMDMLTRVGVESQASKMPSQLSGGQQQRVAIARALAMKPKIMLFDEPTSALDPEMVNEVLDVMIELAQEGMTMICVTHEMGFARKAADKIVFMADGRILEENTPDEFFEHPKTQRAHDFLSKILTH</sequence>
<keyword evidence="3" id="KW-0813">Transport</keyword>
<dbReference type="SUPFAM" id="SSF52540">
    <property type="entry name" value="P-loop containing nucleoside triphosphate hydrolases"/>
    <property type="match status" value="1"/>
</dbReference>
<dbReference type="PROSITE" id="PS00211">
    <property type="entry name" value="ABC_TRANSPORTER_1"/>
    <property type="match status" value="1"/>
</dbReference>
<evidence type="ECO:0000313" key="13">
    <source>
        <dbReference type="EMBL" id="RBP98398.1"/>
    </source>
</evidence>
<comment type="subcellular location">
    <subcellularLocation>
        <location evidence="1">Cell membrane</location>
        <topology evidence="1">Peripheral membrane protein</topology>
    </subcellularLocation>
</comment>
<feature type="compositionally biased region" description="Polar residues" evidence="11">
    <location>
        <begin position="1"/>
        <end position="18"/>
    </location>
</feature>